<proteinExistence type="predicted"/>
<comment type="caution">
    <text evidence="2">The sequence shown here is derived from an EMBL/GenBank/DDBJ whole genome shotgun (WGS) entry which is preliminary data.</text>
</comment>
<evidence type="ECO:0000256" key="1">
    <source>
        <dbReference type="SAM" id="MobiDB-lite"/>
    </source>
</evidence>
<feature type="compositionally biased region" description="Basic and acidic residues" evidence="1">
    <location>
        <begin position="502"/>
        <end position="521"/>
    </location>
</feature>
<dbReference type="EMBL" id="MLAK01000451">
    <property type="protein sequence ID" value="OHT13921.1"/>
    <property type="molecule type" value="Genomic_DNA"/>
</dbReference>
<accession>A0A1J4KRK3</accession>
<feature type="region of interest" description="Disordered" evidence="1">
    <location>
        <begin position="696"/>
        <end position="717"/>
    </location>
</feature>
<gene>
    <name evidence="2" type="ORF">TRFO_15816</name>
</gene>
<dbReference type="AlphaFoldDB" id="A0A1J4KRK3"/>
<evidence type="ECO:0000313" key="2">
    <source>
        <dbReference type="EMBL" id="OHT13921.1"/>
    </source>
</evidence>
<feature type="compositionally biased region" description="Low complexity" evidence="1">
    <location>
        <begin position="706"/>
        <end position="717"/>
    </location>
</feature>
<reference evidence="2" key="1">
    <citation type="submission" date="2016-10" db="EMBL/GenBank/DDBJ databases">
        <authorList>
            <person name="Benchimol M."/>
            <person name="Almeida L.G."/>
            <person name="Vasconcelos A.T."/>
            <person name="Perreira-Neves A."/>
            <person name="Rosa I.A."/>
            <person name="Tasca T."/>
            <person name="Bogo M.R."/>
            <person name="de Souza W."/>
        </authorList>
    </citation>
    <scope>NUCLEOTIDE SEQUENCE [LARGE SCALE GENOMIC DNA]</scope>
    <source>
        <strain evidence="2">K</strain>
    </source>
</reference>
<feature type="region of interest" description="Disordered" evidence="1">
    <location>
        <begin position="555"/>
        <end position="583"/>
    </location>
</feature>
<feature type="region of interest" description="Disordered" evidence="1">
    <location>
        <begin position="502"/>
        <end position="524"/>
    </location>
</feature>
<evidence type="ECO:0000313" key="3">
    <source>
        <dbReference type="Proteomes" id="UP000179807"/>
    </source>
</evidence>
<dbReference type="VEuPathDB" id="TrichDB:TRFO_15816"/>
<keyword evidence="3" id="KW-1185">Reference proteome</keyword>
<name>A0A1J4KRK3_9EUKA</name>
<dbReference type="GeneID" id="94833304"/>
<dbReference type="Proteomes" id="UP000179807">
    <property type="component" value="Unassembled WGS sequence"/>
</dbReference>
<dbReference type="RefSeq" id="XP_068367057.1">
    <property type="nucleotide sequence ID" value="XM_068498600.1"/>
</dbReference>
<dbReference type="OrthoDB" id="10667097at2759"/>
<sequence length="717" mass="82490">MNKAQAYKNADEAHKMSTLFNRATCSSSNREKNQLLTQLRNISIDHIAKYEKVLAQNSIRSNELASLKKNYTELQKKLDKTKEQLNLNSILTKRGIKSDKNRIISIIQKVEEELKSMETLERPELLEYSINKSMNEDLKPILLWDIEMQRYEELIYYLQKRIISVEENQECSESIMEEFGSVFGLIDEYKTLSIENQKLKKEEIIFLNDPLVRRRNSSSITPLAARNMITLFQKELESQNSILSILKKATNELVKSSSTTQININPSLSQSKKSRIATSVALFNKTQVEEDSLLGQRPNTTTKVDFNEMCSDPNFKMSTTVTIKPSGHLDSAKKVDLPINEAIQAIQNSVKEAEDQLKKVESDLWQFRRFVIPQDFTAGSRYQKLVELNTRLMKQIQGEHIKIDIANDSIVNLLNQIQSVVESKNYYQKITASIFEPYRALLKDYFELFECYLHNESIGKALSCVTSKLYQDVLNHDATQQQIYNYLQTPIDEYIAAEKLQREKEKETNAKEKPKPFDPKRKISNGSRFEAMQTKLLVAHKKGFQSSKESLNSPIALLSPSQTPKSSTNLSPREVSSSKSGNNSTTFLQKHCQDRHLVRMLAQVLATRLAECHGLFYKVPCRSHQDFVEVWKVMEDQFARGLRNKLVGYELAQVDMLSKIRLSSKRIIVREKANIETMTLPEEKIDVATQWEEQKKNVKSKPTIVKPTTTSSLKKKK</sequence>
<organism evidence="2 3">
    <name type="scientific">Tritrichomonas foetus</name>
    <dbReference type="NCBI Taxonomy" id="1144522"/>
    <lineage>
        <taxon>Eukaryota</taxon>
        <taxon>Metamonada</taxon>
        <taxon>Parabasalia</taxon>
        <taxon>Tritrichomonadida</taxon>
        <taxon>Tritrichomonadidae</taxon>
        <taxon>Tritrichomonas</taxon>
    </lineage>
</organism>
<protein>
    <submittedName>
        <fullName evidence="2">Uncharacterized protein</fullName>
    </submittedName>
</protein>